<protein>
    <recommendedName>
        <fullName evidence="4">Extracellular membrane protein CFEM domain-containing protein</fullName>
    </recommendedName>
</protein>
<proteinExistence type="predicted"/>
<accession>A0A4V4HE92</accession>
<dbReference type="OrthoDB" id="2822637at2759"/>
<evidence type="ECO:0000313" key="3">
    <source>
        <dbReference type="Proteomes" id="UP000297245"/>
    </source>
</evidence>
<evidence type="ECO:0008006" key="4">
    <source>
        <dbReference type="Google" id="ProtNLM"/>
    </source>
</evidence>
<name>A0A4V4HE92_DENBC</name>
<feature type="signal peptide" evidence="1">
    <location>
        <begin position="1"/>
        <end position="23"/>
    </location>
</feature>
<sequence>MQLSNVFKTLLVASACLMPSIAAGPTPLDTLVKKEDCCDPNFFFPCLATETLGCNPDNINLCSFMAEQDCQSAVRSNGNRHPNHELIREVGGGDGTVTFSDSLLYLTGN</sequence>
<feature type="chain" id="PRO_5020754976" description="Extracellular membrane protein CFEM domain-containing protein" evidence="1">
    <location>
        <begin position="24"/>
        <end position="109"/>
    </location>
</feature>
<dbReference type="Proteomes" id="UP000297245">
    <property type="component" value="Unassembled WGS sequence"/>
</dbReference>
<keyword evidence="1" id="KW-0732">Signal</keyword>
<organism evidence="2 3">
    <name type="scientific">Dendrothele bispora (strain CBS 962.96)</name>
    <dbReference type="NCBI Taxonomy" id="1314807"/>
    <lineage>
        <taxon>Eukaryota</taxon>
        <taxon>Fungi</taxon>
        <taxon>Dikarya</taxon>
        <taxon>Basidiomycota</taxon>
        <taxon>Agaricomycotina</taxon>
        <taxon>Agaricomycetes</taxon>
        <taxon>Agaricomycetidae</taxon>
        <taxon>Agaricales</taxon>
        <taxon>Agaricales incertae sedis</taxon>
        <taxon>Dendrothele</taxon>
    </lineage>
</organism>
<dbReference type="AlphaFoldDB" id="A0A4V4HE92"/>
<evidence type="ECO:0000256" key="1">
    <source>
        <dbReference type="SAM" id="SignalP"/>
    </source>
</evidence>
<dbReference type="EMBL" id="ML179342">
    <property type="protein sequence ID" value="THU90215.1"/>
    <property type="molecule type" value="Genomic_DNA"/>
</dbReference>
<evidence type="ECO:0000313" key="2">
    <source>
        <dbReference type="EMBL" id="THU90215.1"/>
    </source>
</evidence>
<reference evidence="2 3" key="1">
    <citation type="journal article" date="2019" name="Nat. Ecol. Evol.">
        <title>Megaphylogeny resolves global patterns of mushroom evolution.</title>
        <authorList>
            <person name="Varga T."/>
            <person name="Krizsan K."/>
            <person name="Foldi C."/>
            <person name="Dima B."/>
            <person name="Sanchez-Garcia M."/>
            <person name="Sanchez-Ramirez S."/>
            <person name="Szollosi G.J."/>
            <person name="Szarkandi J.G."/>
            <person name="Papp V."/>
            <person name="Albert L."/>
            <person name="Andreopoulos W."/>
            <person name="Angelini C."/>
            <person name="Antonin V."/>
            <person name="Barry K.W."/>
            <person name="Bougher N.L."/>
            <person name="Buchanan P."/>
            <person name="Buyck B."/>
            <person name="Bense V."/>
            <person name="Catcheside P."/>
            <person name="Chovatia M."/>
            <person name="Cooper J."/>
            <person name="Damon W."/>
            <person name="Desjardin D."/>
            <person name="Finy P."/>
            <person name="Geml J."/>
            <person name="Haridas S."/>
            <person name="Hughes K."/>
            <person name="Justo A."/>
            <person name="Karasinski D."/>
            <person name="Kautmanova I."/>
            <person name="Kiss B."/>
            <person name="Kocsube S."/>
            <person name="Kotiranta H."/>
            <person name="LaButti K.M."/>
            <person name="Lechner B.E."/>
            <person name="Liimatainen K."/>
            <person name="Lipzen A."/>
            <person name="Lukacs Z."/>
            <person name="Mihaltcheva S."/>
            <person name="Morgado L.N."/>
            <person name="Niskanen T."/>
            <person name="Noordeloos M.E."/>
            <person name="Ohm R.A."/>
            <person name="Ortiz-Santana B."/>
            <person name="Ovrebo C."/>
            <person name="Racz N."/>
            <person name="Riley R."/>
            <person name="Savchenko A."/>
            <person name="Shiryaev A."/>
            <person name="Soop K."/>
            <person name="Spirin V."/>
            <person name="Szebenyi C."/>
            <person name="Tomsovsky M."/>
            <person name="Tulloss R.E."/>
            <person name="Uehling J."/>
            <person name="Grigoriev I.V."/>
            <person name="Vagvolgyi C."/>
            <person name="Papp T."/>
            <person name="Martin F.M."/>
            <person name="Miettinen O."/>
            <person name="Hibbett D.S."/>
            <person name="Nagy L.G."/>
        </authorList>
    </citation>
    <scope>NUCLEOTIDE SEQUENCE [LARGE SCALE GENOMIC DNA]</scope>
    <source>
        <strain evidence="2 3">CBS 962.96</strain>
    </source>
</reference>
<keyword evidence="3" id="KW-1185">Reference proteome</keyword>
<gene>
    <name evidence="2" type="ORF">K435DRAFT_802164</name>
</gene>